<evidence type="ECO:0000259" key="1">
    <source>
        <dbReference type="PROSITE" id="PS51186"/>
    </source>
</evidence>
<dbReference type="Gene3D" id="3.40.630.30">
    <property type="match status" value="1"/>
</dbReference>
<proteinExistence type="predicted"/>
<reference evidence="3" key="1">
    <citation type="submission" date="2017-09" db="EMBL/GenBank/DDBJ databases">
        <title>Depth-based differentiation of microbial function through sediment-hosted aquifers and enrichment of novel symbionts in the deep terrestrial subsurface.</title>
        <authorList>
            <person name="Probst A.J."/>
            <person name="Ladd B."/>
            <person name="Jarett J.K."/>
            <person name="Geller-Mcgrath D.E."/>
            <person name="Sieber C.M.K."/>
            <person name="Emerson J.B."/>
            <person name="Anantharaman K."/>
            <person name="Thomas B.C."/>
            <person name="Malmstrom R."/>
            <person name="Stieglmeier M."/>
            <person name="Klingl A."/>
            <person name="Woyke T."/>
            <person name="Ryan C.M."/>
            <person name="Banfield J.F."/>
        </authorList>
    </citation>
    <scope>NUCLEOTIDE SEQUENCE [LARGE SCALE GENOMIC DNA]</scope>
</reference>
<dbReference type="Proteomes" id="UP000231195">
    <property type="component" value="Unassembled WGS sequence"/>
</dbReference>
<dbReference type="CDD" id="cd04301">
    <property type="entry name" value="NAT_SF"/>
    <property type="match status" value="1"/>
</dbReference>
<dbReference type="SUPFAM" id="SSF55729">
    <property type="entry name" value="Acyl-CoA N-acyltransferases (Nat)"/>
    <property type="match status" value="1"/>
</dbReference>
<protein>
    <recommendedName>
        <fullName evidence="1">N-acetyltransferase domain-containing protein</fullName>
    </recommendedName>
</protein>
<dbReference type="PANTHER" id="PTHR43617">
    <property type="entry name" value="L-AMINO ACID N-ACETYLTRANSFERASE"/>
    <property type="match status" value="1"/>
</dbReference>
<feature type="domain" description="N-acetyltransferase" evidence="1">
    <location>
        <begin position="1"/>
        <end position="154"/>
    </location>
</feature>
<gene>
    <name evidence="2" type="ORF">CO179_05890</name>
</gene>
<dbReference type="InterPro" id="IPR016181">
    <property type="entry name" value="Acyl_CoA_acyltransferase"/>
</dbReference>
<evidence type="ECO:0000313" key="3">
    <source>
        <dbReference type="Proteomes" id="UP000231195"/>
    </source>
</evidence>
<evidence type="ECO:0000313" key="2">
    <source>
        <dbReference type="EMBL" id="PJA39074.1"/>
    </source>
</evidence>
<name>A0A2M7WZM7_UNCKA</name>
<dbReference type="EMBL" id="PFWZ01000198">
    <property type="protein sequence ID" value="PJA39074.1"/>
    <property type="molecule type" value="Genomic_DNA"/>
</dbReference>
<dbReference type="PROSITE" id="PS51186">
    <property type="entry name" value="GNAT"/>
    <property type="match status" value="1"/>
</dbReference>
<dbReference type="InterPro" id="IPR000182">
    <property type="entry name" value="GNAT_dom"/>
</dbReference>
<accession>A0A2M7WZM7</accession>
<sequence>MLIRTATSEDLYDIIQLNTELFHEDGGQLNIGVNTAWASQEGEEYFANYLKKKDAVVFVAQSGDEQIVGYLAGFVKPDATWRPVKSVELDSMFVLKEYRSQGVGTMLVDEFKKWLIPFKVTHVAVTAFTQNERALAFYKKQGFEDFSQTLEMKL</sequence>
<organism evidence="2 3">
    <name type="scientific">candidate division WWE3 bacterium CG_4_9_14_3_um_filter_39_7</name>
    <dbReference type="NCBI Taxonomy" id="1975080"/>
    <lineage>
        <taxon>Bacteria</taxon>
        <taxon>Katanobacteria</taxon>
    </lineage>
</organism>
<dbReference type="Pfam" id="PF00583">
    <property type="entry name" value="Acetyltransf_1"/>
    <property type="match status" value="1"/>
</dbReference>
<dbReference type="PANTHER" id="PTHR43617:SF34">
    <property type="entry name" value="PUTATIVE-RELATED"/>
    <property type="match status" value="1"/>
</dbReference>
<comment type="caution">
    <text evidence="2">The sequence shown here is derived from an EMBL/GenBank/DDBJ whole genome shotgun (WGS) entry which is preliminary data.</text>
</comment>
<dbReference type="GO" id="GO:0016747">
    <property type="term" value="F:acyltransferase activity, transferring groups other than amino-acyl groups"/>
    <property type="evidence" value="ECO:0007669"/>
    <property type="project" value="InterPro"/>
</dbReference>
<dbReference type="AlphaFoldDB" id="A0A2M7WZM7"/>
<dbReference type="InterPro" id="IPR050276">
    <property type="entry name" value="MshD_Acetyltransferase"/>
</dbReference>